<dbReference type="EMBL" id="JAOCGG010000101">
    <property type="protein sequence ID" value="MDH1633595.1"/>
    <property type="molecule type" value="Genomic_DNA"/>
</dbReference>
<comment type="caution">
    <text evidence="1">The sequence shown here is derived from an EMBL/GenBank/DDBJ whole genome shotgun (WGS) entry which is preliminary data.</text>
</comment>
<dbReference type="Proteomes" id="UP001160882">
    <property type="component" value="Unassembled WGS sequence"/>
</dbReference>
<gene>
    <name evidence="1" type="ORF">N5I14_25455</name>
</gene>
<dbReference type="RefSeq" id="WP_280083955.1">
    <property type="nucleotide sequence ID" value="NZ_JAOCGG010000101.1"/>
</dbReference>
<reference evidence="1" key="1">
    <citation type="submission" date="2022-09" db="EMBL/GenBank/DDBJ databases">
        <title>Intensive care unit water sources are persistently colonized with multi-drug resistant bacteria and are the site of extensive horizontal gene transfer of antibiotic resistance genes.</title>
        <authorList>
            <person name="Diorio-Toth L."/>
        </authorList>
    </citation>
    <scope>NUCLEOTIDE SEQUENCE</scope>
    <source>
        <strain evidence="1">GD03782</strain>
    </source>
</reference>
<evidence type="ECO:0000313" key="2">
    <source>
        <dbReference type="Proteomes" id="UP001160882"/>
    </source>
</evidence>
<evidence type="ECO:0000313" key="1">
    <source>
        <dbReference type="EMBL" id="MDH1633595.1"/>
    </source>
</evidence>
<accession>A0AA42UU72</accession>
<dbReference type="AlphaFoldDB" id="A0AA42UU72"/>
<dbReference type="Pfam" id="PF12021">
    <property type="entry name" value="DUF3509"/>
    <property type="match status" value="1"/>
</dbReference>
<name>A0AA42UU72_9PSED</name>
<dbReference type="InterPro" id="IPR021898">
    <property type="entry name" value="DUF3509"/>
</dbReference>
<sequence>MERVCRLLNDALAPYQAELGTPDSLGSRQLTLYDEHGVPILQRGVCARQLAEQQLLIDLVDGLHRDLQIAEGRLQPCVIAALQHQRQMHGTFA</sequence>
<organism evidence="1 2">
    <name type="scientific">Pseudomonas mosselii</name>
    <dbReference type="NCBI Taxonomy" id="78327"/>
    <lineage>
        <taxon>Bacteria</taxon>
        <taxon>Pseudomonadati</taxon>
        <taxon>Pseudomonadota</taxon>
        <taxon>Gammaproteobacteria</taxon>
        <taxon>Pseudomonadales</taxon>
        <taxon>Pseudomonadaceae</taxon>
        <taxon>Pseudomonas</taxon>
    </lineage>
</organism>
<protein>
    <submittedName>
        <fullName evidence="1">DUF3509 domain-containing protein</fullName>
    </submittedName>
</protein>
<proteinExistence type="predicted"/>